<reference evidence="1 2" key="1">
    <citation type="journal article" date="2023" name="Insect Mol. Biol.">
        <title>Genome sequencing provides insights into the evolution of gene families encoding plant cell wall-degrading enzymes in longhorned beetles.</title>
        <authorList>
            <person name="Shin N.R."/>
            <person name="Okamura Y."/>
            <person name="Kirsch R."/>
            <person name="Pauchet Y."/>
        </authorList>
    </citation>
    <scope>NUCLEOTIDE SEQUENCE [LARGE SCALE GENOMIC DNA]</scope>
    <source>
        <strain evidence="1">EAD_L_NR</strain>
    </source>
</reference>
<protein>
    <submittedName>
        <fullName evidence="1">Uncharacterized protein</fullName>
    </submittedName>
</protein>
<gene>
    <name evidence="1" type="ORF">NQ315_010606</name>
</gene>
<name>A0AAV8W6C9_9CUCU</name>
<dbReference type="Proteomes" id="UP001159042">
    <property type="component" value="Unassembled WGS sequence"/>
</dbReference>
<evidence type="ECO:0000313" key="1">
    <source>
        <dbReference type="EMBL" id="KAJ8921696.1"/>
    </source>
</evidence>
<organism evidence="1 2">
    <name type="scientific">Exocentrus adspersus</name>
    <dbReference type="NCBI Taxonomy" id="1586481"/>
    <lineage>
        <taxon>Eukaryota</taxon>
        <taxon>Metazoa</taxon>
        <taxon>Ecdysozoa</taxon>
        <taxon>Arthropoda</taxon>
        <taxon>Hexapoda</taxon>
        <taxon>Insecta</taxon>
        <taxon>Pterygota</taxon>
        <taxon>Neoptera</taxon>
        <taxon>Endopterygota</taxon>
        <taxon>Coleoptera</taxon>
        <taxon>Polyphaga</taxon>
        <taxon>Cucujiformia</taxon>
        <taxon>Chrysomeloidea</taxon>
        <taxon>Cerambycidae</taxon>
        <taxon>Lamiinae</taxon>
        <taxon>Acanthocinini</taxon>
        <taxon>Exocentrus</taxon>
    </lineage>
</organism>
<keyword evidence="2" id="KW-1185">Reference proteome</keyword>
<proteinExistence type="predicted"/>
<dbReference type="EMBL" id="JANEYG010000009">
    <property type="protein sequence ID" value="KAJ8921696.1"/>
    <property type="molecule type" value="Genomic_DNA"/>
</dbReference>
<dbReference type="AlphaFoldDB" id="A0AAV8W6C9"/>
<accession>A0AAV8W6C9</accession>
<evidence type="ECO:0000313" key="2">
    <source>
        <dbReference type="Proteomes" id="UP001159042"/>
    </source>
</evidence>
<sequence>MTMQILQSVSLFGITNYYQLENDICCFCKKWITPKRLNLGIGKLDKSLPKIIIAGHPLAQNERCLHMFLQEPQIDKNYVPGKIRNT</sequence>
<comment type="caution">
    <text evidence="1">The sequence shown here is derived from an EMBL/GenBank/DDBJ whole genome shotgun (WGS) entry which is preliminary data.</text>
</comment>